<gene>
    <name evidence="7" type="ordered locus">Lcho_0058</name>
</gene>
<keyword evidence="2 4" id="KW-0479">Metal-binding</keyword>
<dbReference type="Proteomes" id="UP000001693">
    <property type="component" value="Chromosome"/>
</dbReference>
<proteinExistence type="predicted"/>
<dbReference type="GO" id="GO:0046872">
    <property type="term" value="F:metal ion binding"/>
    <property type="evidence" value="ECO:0007669"/>
    <property type="project" value="UniProtKB-KW"/>
</dbReference>
<dbReference type="RefSeq" id="WP_012345095.1">
    <property type="nucleotide sequence ID" value="NC_010524.1"/>
</dbReference>
<evidence type="ECO:0000256" key="5">
    <source>
        <dbReference type="SAM" id="SignalP"/>
    </source>
</evidence>
<feature type="signal peptide" evidence="5">
    <location>
        <begin position="1"/>
        <end position="26"/>
    </location>
</feature>
<reference evidence="7 8" key="1">
    <citation type="submission" date="2008-03" db="EMBL/GenBank/DDBJ databases">
        <title>Complete sequence of Leptothrix cholodnii SP-6.</title>
        <authorList>
            <consortium name="US DOE Joint Genome Institute"/>
            <person name="Copeland A."/>
            <person name="Lucas S."/>
            <person name="Lapidus A."/>
            <person name="Glavina del Rio T."/>
            <person name="Dalin E."/>
            <person name="Tice H."/>
            <person name="Bruce D."/>
            <person name="Goodwin L."/>
            <person name="Pitluck S."/>
            <person name="Chertkov O."/>
            <person name="Brettin T."/>
            <person name="Detter J.C."/>
            <person name="Han C."/>
            <person name="Kuske C.R."/>
            <person name="Schmutz J."/>
            <person name="Larimer F."/>
            <person name="Land M."/>
            <person name="Hauser L."/>
            <person name="Kyrpides N."/>
            <person name="Lykidis A."/>
            <person name="Emerson D."/>
            <person name="Richardson P."/>
        </authorList>
    </citation>
    <scope>NUCLEOTIDE SEQUENCE [LARGE SCALE GENOMIC DNA]</scope>
    <source>
        <strain evidence="8">ATCC 51168 / LMG 8142 / SP-6</strain>
    </source>
</reference>
<dbReference type="HOGENOM" id="CLU_1862703_0_0_4"/>
<evidence type="ECO:0000256" key="3">
    <source>
        <dbReference type="ARBA" id="ARBA00023004"/>
    </source>
</evidence>
<evidence type="ECO:0000256" key="4">
    <source>
        <dbReference type="PROSITE-ProRule" id="PRU00433"/>
    </source>
</evidence>
<dbReference type="GO" id="GO:0009055">
    <property type="term" value="F:electron transfer activity"/>
    <property type="evidence" value="ECO:0007669"/>
    <property type="project" value="InterPro"/>
</dbReference>
<dbReference type="GO" id="GO:0020037">
    <property type="term" value="F:heme binding"/>
    <property type="evidence" value="ECO:0007669"/>
    <property type="project" value="InterPro"/>
</dbReference>
<dbReference type="KEGG" id="lch:Lcho_0058"/>
<dbReference type="InterPro" id="IPR036909">
    <property type="entry name" value="Cyt_c-like_dom_sf"/>
</dbReference>
<evidence type="ECO:0000256" key="2">
    <source>
        <dbReference type="ARBA" id="ARBA00022723"/>
    </source>
</evidence>
<dbReference type="PROSITE" id="PS51007">
    <property type="entry name" value="CYTC"/>
    <property type="match status" value="1"/>
</dbReference>
<evidence type="ECO:0000259" key="6">
    <source>
        <dbReference type="PROSITE" id="PS51007"/>
    </source>
</evidence>
<dbReference type="SUPFAM" id="SSF46626">
    <property type="entry name" value="Cytochrome c"/>
    <property type="match status" value="1"/>
</dbReference>
<feature type="chain" id="PRO_5002770548" description="Cytochrome c domain-containing protein" evidence="5">
    <location>
        <begin position="27"/>
        <end position="137"/>
    </location>
</feature>
<keyword evidence="3 4" id="KW-0408">Iron</keyword>
<sequence length="137" mass="14784" precursor="true">MNRSPSHIARRAALAVLLGWAGAAHAAPVGDDADWPGDVRRGWAALRAFDCARCHGRDHRGWSAPDLVAAVRDGSRERFMHSVREGEITRGMPGYRSQDAVVAELDAMYAYLRARAEGVIAAGRPPSARTPETGAPR</sequence>
<dbReference type="EMBL" id="CP001013">
    <property type="protein sequence ID" value="ACB32333.1"/>
    <property type="molecule type" value="Genomic_DNA"/>
</dbReference>
<dbReference type="STRING" id="395495.Lcho_0058"/>
<evidence type="ECO:0000256" key="1">
    <source>
        <dbReference type="ARBA" id="ARBA00022617"/>
    </source>
</evidence>
<accession>B1Y5Y6</accession>
<organism evidence="7 8">
    <name type="scientific">Leptothrix cholodnii (strain ATCC 51168 / LMG 8142 / SP-6)</name>
    <name type="common">Leptothrix discophora (strain SP-6)</name>
    <dbReference type="NCBI Taxonomy" id="395495"/>
    <lineage>
        <taxon>Bacteria</taxon>
        <taxon>Pseudomonadati</taxon>
        <taxon>Pseudomonadota</taxon>
        <taxon>Betaproteobacteria</taxon>
        <taxon>Burkholderiales</taxon>
        <taxon>Sphaerotilaceae</taxon>
        <taxon>Leptothrix</taxon>
    </lineage>
</organism>
<keyword evidence="5" id="KW-0732">Signal</keyword>
<keyword evidence="1 4" id="KW-0349">Heme</keyword>
<feature type="domain" description="Cytochrome c" evidence="6">
    <location>
        <begin position="37"/>
        <end position="116"/>
    </location>
</feature>
<dbReference type="AlphaFoldDB" id="B1Y5Y6"/>
<name>B1Y5Y6_LEPCP</name>
<dbReference type="Pfam" id="PF13442">
    <property type="entry name" value="Cytochrome_CBB3"/>
    <property type="match status" value="1"/>
</dbReference>
<keyword evidence="8" id="KW-1185">Reference proteome</keyword>
<dbReference type="InterPro" id="IPR009056">
    <property type="entry name" value="Cyt_c-like_dom"/>
</dbReference>
<evidence type="ECO:0000313" key="8">
    <source>
        <dbReference type="Proteomes" id="UP000001693"/>
    </source>
</evidence>
<dbReference type="eggNOG" id="COG2010">
    <property type="taxonomic scope" value="Bacteria"/>
</dbReference>
<protein>
    <recommendedName>
        <fullName evidence="6">Cytochrome c domain-containing protein</fullName>
    </recommendedName>
</protein>
<dbReference type="Gene3D" id="1.10.760.10">
    <property type="entry name" value="Cytochrome c-like domain"/>
    <property type="match status" value="1"/>
</dbReference>
<evidence type="ECO:0000313" key="7">
    <source>
        <dbReference type="EMBL" id="ACB32333.1"/>
    </source>
</evidence>